<comment type="similarity">
    <text evidence="1">Belongs to the HipA Ser/Thr kinase family.</text>
</comment>
<dbReference type="InterPro" id="IPR017508">
    <property type="entry name" value="HipA_N1"/>
</dbReference>
<gene>
    <name evidence="6" type="ORF">VL15_03960</name>
</gene>
<evidence type="ECO:0000259" key="5">
    <source>
        <dbReference type="Pfam" id="PF13657"/>
    </source>
</evidence>
<dbReference type="PATRIC" id="fig|292.27.peg.8533"/>
<dbReference type="EMBL" id="LDWR01000009">
    <property type="protein sequence ID" value="KML62015.1"/>
    <property type="molecule type" value="Genomic_DNA"/>
</dbReference>
<dbReference type="AlphaFoldDB" id="A0A0J6A894"/>
<dbReference type="InterPro" id="IPR012893">
    <property type="entry name" value="HipA-like_C"/>
</dbReference>
<dbReference type="RefSeq" id="WP_048243229.1">
    <property type="nucleotide sequence ID" value="NZ_LDWR01000009.1"/>
</dbReference>
<evidence type="ECO:0000256" key="1">
    <source>
        <dbReference type="ARBA" id="ARBA00010164"/>
    </source>
</evidence>
<comment type="caution">
    <text evidence="6">The sequence shown here is derived from an EMBL/GenBank/DDBJ whole genome shotgun (WGS) entry which is preliminary data.</text>
</comment>
<dbReference type="GO" id="GO:0005829">
    <property type="term" value="C:cytosol"/>
    <property type="evidence" value="ECO:0007669"/>
    <property type="project" value="TreeGrafter"/>
</dbReference>
<accession>A0A0J6A894</accession>
<dbReference type="Pfam" id="PF13657">
    <property type="entry name" value="Couple_hipA"/>
    <property type="match status" value="1"/>
</dbReference>
<evidence type="ECO:0000256" key="3">
    <source>
        <dbReference type="ARBA" id="ARBA00022777"/>
    </source>
</evidence>
<dbReference type="GO" id="GO:0004674">
    <property type="term" value="F:protein serine/threonine kinase activity"/>
    <property type="evidence" value="ECO:0007669"/>
    <property type="project" value="TreeGrafter"/>
</dbReference>
<dbReference type="NCBIfam" id="TIGR03071">
    <property type="entry name" value="couple_hipA"/>
    <property type="match status" value="1"/>
</dbReference>
<evidence type="ECO:0000313" key="6">
    <source>
        <dbReference type="EMBL" id="KML62015.1"/>
    </source>
</evidence>
<feature type="domain" description="HipA N-terminal subdomain 1" evidence="5">
    <location>
        <begin position="7"/>
        <end position="104"/>
    </location>
</feature>
<dbReference type="Pfam" id="PF07804">
    <property type="entry name" value="HipA_C"/>
    <property type="match status" value="1"/>
</dbReference>
<organism evidence="6 7">
    <name type="scientific">Burkholderia cepacia</name>
    <name type="common">Pseudomonas cepacia</name>
    <dbReference type="NCBI Taxonomy" id="292"/>
    <lineage>
        <taxon>Bacteria</taxon>
        <taxon>Pseudomonadati</taxon>
        <taxon>Pseudomonadota</taxon>
        <taxon>Betaproteobacteria</taxon>
        <taxon>Burkholderiales</taxon>
        <taxon>Burkholderiaceae</taxon>
        <taxon>Burkholderia</taxon>
        <taxon>Burkholderia cepacia complex</taxon>
    </lineage>
</organism>
<dbReference type="PANTHER" id="PTHR37419">
    <property type="entry name" value="SERINE/THREONINE-PROTEIN KINASE TOXIN HIPA"/>
    <property type="match status" value="1"/>
</dbReference>
<proteinExistence type="inferred from homology"/>
<reference evidence="6 7" key="1">
    <citation type="submission" date="2015-05" db="EMBL/GenBank/DDBJ databases">
        <title>Draft genome of Burkholderia cepacia LK29.</title>
        <authorList>
            <person name="Chan X.Y."/>
        </authorList>
    </citation>
    <scope>NUCLEOTIDE SEQUENCE [LARGE SCALE GENOMIC DNA]</scope>
    <source>
        <strain evidence="6 7">LK29</strain>
    </source>
</reference>
<evidence type="ECO:0000313" key="7">
    <source>
        <dbReference type="Proteomes" id="UP000036338"/>
    </source>
</evidence>
<name>A0A0J6A894_BURCE</name>
<evidence type="ECO:0000259" key="4">
    <source>
        <dbReference type="Pfam" id="PF07804"/>
    </source>
</evidence>
<keyword evidence="3" id="KW-0418">Kinase</keyword>
<dbReference type="InterPro" id="IPR052028">
    <property type="entry name" value="HipA_Ser/Thr_kinase"/>
</dbReference>
<sequence>MVHRLGISTNASPVGQLTYDARQDDYGFSYDPAWQARADAFALSPCIPLDGGPLPAGAVQRFIGNLLPEGRALEVAAAMYQISKDNVFGLIRMLGKEPVGALSFFPNDDADAQAPEALESVRRVISAEELTDRIRKRDAIPFPVWDDQVRLSIAGHQDKLQVLVEGEQFALVEGALSSTHILKPESQNPHAPFMVANEHFCMTLAARMGLPVAHVEIRRIPEPILLIERFDRIVTTEPDDPQRVRAVRRLHIIDGCQALDLPATLKYERNLGNNADVRNIREGVSFEKLFSLTTSLETPAVARTAMLRWALLQLLIGNSDAHGKNISFFVSSGGLDPAPLYDLVCVNVYGDAYVQDMAMAFGDVFRMEELTAFALADFAHRAQIRPSFVARELTKMATLARKLAPELAESAEYAGEERAWVRNISAYVCAQADRTLRIAPMISKVNVDLL</sequence>
<protein>
    <submittedName>
        <fullName evidence="6">Toxin HipA</fullName>
    </submittedName>
</protein>
<dbReference type="PANTHER" id="PTHR37419:SF1">
    <property type="entry name" value="SERINE_THREONINE-PROTEIN KINASE TOXIN HIPA"/>
    <property type="match status" value="1"/>
</dbReference>
<keyword evidence="2" id="KW-0808">Transferase</keyword>
<dbReference type="Proteomes" id="UP000036338">
    <property type="component" value="Unassembled WGS sequence"/>
</dbReference>
<evidence type="ECO:0000256" key="2">
    <source>
        <dbReference type="ARBA" id="ARBA00022679"/>
    </source>
</evidence>
<feature type="domain" description="HipA-like C-terminal" evidence="4">
    <location>
        <begin position="151"/>
        <end position="397"/>
    </location>
</feature>